<keyword evidence="5" id="KW-0597">Phosphoprotein</keyword>
<keyword evidence="12" id="KW-0902">Two-component regulatory system</keyword>
<keyword evidence="8" id="KW-0547">Nucleotide-binding</keyword>
<dbReference type="SUPFAM" id="SSF158472">
    <property type="entry name" value="HAMP domain-like"/>
    <property type="match status" value="1"/>
</dbReference>
<evidence type="ECO:0000256" key="10">
    <source>
        <dbReference type="ARBA" id="ARBA00022840"/>
    </source>
</evidence>
<dbReference type="PANTHER" id="PTHR45528">
    <property type="entry name" value="SENSOR HISTIDINE KINASE CPXA"/>
    <property type="match status" value="1"/>
</dbReference>
<evidence type="ECO:0000256" key="6">
    <source>
        <dbReference type="ARBA" id="ARBA00022679"/>
    </source>
</evidence>
<dbReference type="SMART" id="SM00387">
    <property type="entry name" value="HATPase_c"/>
    <property type="match status" value="1"/>
</dbReference>
<keyword evidence="9" id="KW-0418">Kinase</keyword>
<dbReference type="CDD" id="cd06225">
    <property type="entry name" value="HAMP"/>
    <property type="match status" value="1"/>
</dbReference>
<protein>
    <recommendedName>
        <fullName evidence="3">histidine kinase</fullName>
        <ecNumber evidence="3">2.7.13.3</ecNumber>
    </recommendedName>
</protein>
<feature type="domain" description="Histidine kinase" evidence="15">
    <location>
        <begin position="241"/>
        <end position="456"/>
    </location>
</feature>
<dbReference type="InterPro" id="IPR036890">
    <property type="entry name" value="HATPase_C_sf"/>
</dbReference>
<dbReference type="InterPro" id="IPR004358">
    <property type="entry name" value="Sig_transdc_His_kin-like_C"/>
</dbReference>
<comment type="subcellular location">
    <subcellularLocation>
        <location evidence="2">Cell membrane</location>
        <topology evidence="2">Multi-pass membrane protein</topology>
    </subcellularLocation>
</comment>
<dbReference type="CDD" id="cd00075">
    <property type="entry name" value="HATPase"/>
    <property type="match status" value="1"/>
</dbReference>
<keyword evidence="6" id="KW-0808">Transferase</keyword>
<feature type="transmembrane region" description="Helical" evidence="14">
    <location>
        <begin position="6"/>
        <end position="27"/>
    </location>
</feature>
<dbReference type="FunFam" id="3.30.565.10:FF:000006">
    <property type="entry name" value="Sensor histidine kinase WalK"/>
    <property type="match status" value="1"/>
</dbReference>
<dbReference type="RefSeq" id="WP_041844916.1">
    <property type="nucleotide sequence ID" value="NZ_JAMAYU010000061.1"/>
</dbReference>
<dbReference type="AlphaFoldDB" id="A0A0D0FV76"/>
<evidence type="ECO:0000256" key="11">
    <source>
        <dbReference type="ARBA" id="ARBA00022989"/>
    </source>
</evidence>
<dbReference type="PROSITE" id="PS50109">
    <property type="entry name" value="HIS_KIN"/>
    <property type="match status" value="1"/>
</dbReference>
<evidence type="ECO:0000256" key="12">
    <source>
        <dbReference type="ARBA" id="ARBA00023012"/>
    </source>
</evidence>
<comment type="caution">
    <text evidence="17">The sequence shown here is derived from an EMBL/GenBank/DDBJ whole genome shotgun (WGS) entry which is preliminary data.</text>
</comment>
<dbReference type="OrthoDB" id="9813151at2"/>
<evidence type="ECO:0000256" key="5">
    <source>
        <dbReference type="ARBA" id="ARBA00022553"/>
    </source>
</evidence>
<dbReference type="GO" id="GO:0005886">
    <property type="term" value="C:plasma membrane"/>
    <property type="evidence" value="ECO:0007669"/>
    <property type="project" value="UniProtKB-SubCell"/>
</dbReference>
<organism evidence="17 18">
    <name type="scientific">Caldibacillus thermoamylovorans</name>
    <dbReference type="NCBI Taxonomy" id="35841"/>
    <lineage>
        <taxon>Bacteria</taxon>
        <taxon>Bacillati</taxon>
        <taxon>Bacillota</taxon>
        <taxon>Bacilli</taxon>
        <taxon>Bacillales</taxon>
        <taxon>Bacillaceae</taxon>
        <taxon>Caldibacillus</taxon>
    </lineage>
</organism>
<feature type="domain" description="HAMP" evidence="16">
    <location>
        <begin position="181"/>
        <end position="233"/>
    </location>
</feature>
<gene>
    <name evidence="17" type="ORF">B4167_2000</name>
</gene>
<dbReference type="Gene3D" id="6.10.340.10">
    <property type="match status" value="1"/>
</dbReference>
<evidence type="ECO:0000313" key="18">
    <source>
        <dbReference type="Proteomes" id="UP000032076"/>
    </source>
</evidence>
<evidence type="ECO:0000256" key="13">
    <source>
        <dbReference type="ARBA" id="ARBA00023136"/>
    </source>
</evidence>
<reference evidence="17 18" key="1">
    <citation type="submission" date="2015-01" db="EMBL/GenBank/DDBJ databases">
        <title>Draft Genome Sequences of Four Bacillus thermoamylovorans Strains, Isolated From Food Products.</title>
        <authorList>
            <person name="Krawcyk A.O."/>
            <person name="Berendsen E.M."/>
            <person name="Eijlander R.T."/>
            <person name="de Jong A."/>
            <person name="Wells-Bennik M."/>
            <person name="Kuipers O.P."/>
        </authorList>
    </citation>
    <scope>NUCLEOTIDE SEQUENCE [LARGE SCALE GENOMIC DNA]</scope>
    <source>
        <strain evidence="17 18">B4167</strain>
    </source>
</reference>
<evidence type="ECO:0000256" key="9">
    <source>
        <dbReference type="ARBA" id="ARBA00022777"/>
    </source>
</evidence>
<dbReference type="InterPro" id="IPR036097">
    <property type="entry name" value="HisK_dim/P_sf"/>
</dbReference>
<keyword evidence="10" id="KW-0067">ATP-binding</keyword>
<dbReference type="Pfam" id="PF02518">
    <property type="entry name" value="HATPase_c"/>
    <property type="match status" value="1"/>
</dbReference>
<dbReference type="CDD" id="cd00082">
    <property type="entry name" value="HisKA"/>
    <property type="match status" value="1"/>
</dbReference>
<dbReference type="InterPro" id="IPR003661">
    <property type="entry name" value="HisK_dim/P_dom"/>
</dbReference>
<keyword evidence="7 14" id="KW-0812">Transmembrane</keyword>
<dbReference type="InterPro" id="IPR003660">
    <property type="entry name" value="HAMP_dom"/>
</dbReference>
<dbReference type="GO" id="GO:0000155">
    <property type="term" value="F:phosphorelay sensor kinase activity"/>
    <property type="evidence" value="ECO:0007669"/>
    <property type="project" value="InterPro"/>
</dbReference>
<keyword evidence="11 14" id="KW-1133">Transmembrane helix</keyword>
<dbReference type="SUPFAM" id="SSF55874">
    <property type="entry name" value="ATPase domain of HSP90 chaperone/DNA topoisomerase II/histidine kinase"/>
    <property type="match status" value="1"/>
</dbReference>
<dbReference type="Pfam" id="PF00672">
    <property type="entry name" value="HAMP"/>
    <property type="match status" value="1"/>
</dbReference>
<evidence type="ECO:0000256" key="8">
    <source>
        <dbReference type="ARBA" id="ARBA00022741"/>
    </source>
</evidence>
<dbReference type="GO" id="GO:0005524">
    <property type="term" value="F:ATP binding"/>
    <property type="evidence" value="ECO:0007669"/>
    <property type="project" value="UniProtKB-KW"/>
</dbReference>
<dbReference type="SMART" id="SM00388">
    <property type="entry name" value="HisKA"/>
    <property type="match status" value="1"/>
</dbReference>
<evidence type="ECO:0000259" key="16">
    <source>
        <dbReference type="PROSITE" id="PS50885"/>
    </source>
</evidence>
<dbReference type="PANTHER" id="PTHR45528:SF1">
    <property type="entry name" value="SENSOR HISTIDINE KINASE CPXA"/>
    <property type="match status" value="1"/>
</dbReference>
<dbReference type="SUPFAM" id="SSF47384">
    <property type="entry name" value="Homodimeric domain of signal transducing histidine kinase"/>
    <property type="match status" value="1"/>
</dbReference>
<dbReference type="EMBL" id="JXLU01000031">
    <property type="protein sequence ID" value="KIO73524.1"/>
    <property type="molecule type" value="Genomic_DNA"/>
</dbReference>
<dbReference type="Pfam" id="PF00512">
    <property type="entry name" value="HisKA"/>
    <property type="match status" value="1"/>
</dbReference>
<evidence type="ECO:0000256" key="4">
    <source>
        <dbReference type="ARBA" id="ARBA00022475"/>
    </source>
</evidence>
<name>A0A0D0FV76_9BACI</name>
<dbReference type="FunFam" id="1.10.287.130:FF:000001">
    <property type="entry name" value="Two-component sensor histidine kinase"/>
    <property type="match status" value="1"/>
</dbReference>
<evidence type="ECO:0000259" key="15">
    <source>
        <dbReference type="PROSITE" id="PS50109"/>
    </source>
</evidence>
<evidence type="ECO:0000313" key="17">
    <source>
        <dbReference type="EMBL" id="KIO73524.1"/>
    </source>
</evidence>
<dbReference type="Proteomes" id="UP000032076">
    <property type="component" value="Unassembled WGS sequence"/>
</dbReference>
<keyword evidence="13 14" id="KW-0472">Membrane</keyword>
<evidence type="ECO:0000256" key="2">
    <source>
        <dbReference type="ARBA" id="ARBA00004651"/>
    </source>
</evidence>
<dbReference type="InterPro" id="IPR050398">
    <property type="entry name" value="HssS/ArlS-like"/>
</dbReference>
<comment type="catalytic activity">
    <reaction evidence="1">
        <text>ATP + protein L-histidine = ADP + protein N-phospho-L-histidine.</text>
        <dbReference type="EC" id="2.7.13.3"/>
    </reaction>
</comment>
<dbReference type="Gene3D" id="1.10.287.130">
    <property type="match status" value="1"/>
</dbReference>
<evidence type="ECO:0000256" key="7">
    <source>
        <dbReference type="ARBA" id="ARBA00022692"/>
    </source>
</evidence>
<proteinExistence type="predicted"/>
<accession>A0A0D0FV76</accession>
<evidence type="ECO:0000256" key="14">
    <source>
        <dbReference type="SAM" id="Phobius"/>
    </source>
</evidence>
<dbReference type="Gene3D" id="3.30.565.10">
    <property type="entry name" value="Histidine kinase-like ATPase, C-terminal domain"/>
    <property type="match status" value="1"/>
</dbReference>
<keyword evidence="4" id="KW-1003">Cell membrane</keyword>
<dbReference type="InterPro" id="IPR005467">
    <property type="entry name" value="His_kinase_dom"/>
</dbReference>
<dbReference type="PRINTS" id="PR00344">
    <property type="entry name" value="BCTRLSENSOR"/>
</dbReference>
<dbReference type="EC" id="2.7.13.3" evidence="3"/>
<dbReference type="InterPro" id="IPR003594">
    <property type="entry name" value="HATPase_dom"/>
</dbReference>
<evidence type="ECO:0000256" key="3">
    <source>
        <dbReference type="ARBA" id="ARBA00012438"/>
    </source>
</evidence>
<evidence type="ECO:0000256" key="1">
    <source>
        <dbReference type="ARBA" id="ARBA00000085"/>
    </source>
</evidence>
<feature type="transmembrane region" description="Helical" evidence="14">
    <location>
        <begin position="161"/>
        <end position="180"/>
    </location>
</feature>
<sequence length="456" mass="52316">MKKLSVKLGIMFFIIFFGLSTLMFFFLHEGIVESRVNEELSSLLARGNSHSSVLAKSFDNETLSHVVLMESESKTDIVVTNKQGNVLGSSDQLQLFEKYLSEHSNSNIPKEGKVIEDNWEKEPYIVTISPISNKDETLGFVYMFQNTKSIHSLIQQLNEHFILTGWISVILTIIIIIFLSRGITKPLIKMKEATHQISKGDFTVTLPVNSNDELGELAHSIQKLAIDLNYLKKERNEFLASISHELRTPITYIKGYADILRKRNVTEEERKKYLSTIVDETNHLNELIKKLFDLAKIDKNSFAIHKETIELNSFLQRIEQKLEHAFKERNIKFYVSCQNNLFFKADPLMLEQILVNLLDNAMKYSHVGAELELNAWGEKNKIHILIRDNGKGIPEKDLPYIFNRFYRVDKSRTRSLGGSGLGLAIVRELVHAHHADIFVKSKENVGTEFELVFQGE</sequence>
<dbReference type="SMART" id="SM00304">
    <property type="entry name" value="HAMP"/>
    <property type="match status" value="1"/>
</dbReference>
<dbReference type="PROSITE" id="PS50885">
    <property type="entry name" value="HAMP"/>
    <property type="match status" value="1"/>
</dbReference>